<evidence type="ECO:0000313" key="5">
    <source>
        <dbReference type="Ensembl" id="ENSPMGP00000001411.1"/>
    </source>
</evidence>
<keyword evidence="6" id="KW-1185">Reference proteome</keyword>
<evidence type="ECO:0000256" key="2">
    <source>
        <dbReference type="ARBA" id="ARBA00023157"/>
    </source>
</evidence>
<dbReference type="AlphaFoldDB" id="A0A3B3ZAG8"/>
<dbReference type="InterPro" id="IPR050111">
    <property type="entry name" value="C-type_lectin/snaclec_domain"/>
</dbReference>
<dbReference type="PROSITE" id="PS50041">
    <property type="entry name" value="C_TYPE_LECTIN_2"/>
    <property type="match status" value="1"/>
</dbReference>
<protein>
    <recommendedName>
        <fullName evidence="4">C-type lectin domain-containing protein</fullName>
    </recommendedName>
</protein>
<evidence type="ECO:0000259" key="4">
    <source>
        <dbReference type="PROSITE" id="PS50041"/>
    </source>
</evidence>
<dbReference type="InterPro" id="IPR033989">
    <property type="entry name" value="CD209-like_CTLD"/>
</dbReference>
<dbReference type="Ensembl" id="ENSPMGT00000001499.1">
    <property type="protein sequence ID" value="ENSPMGP00000001411.1"/>
    <property type="gene ID" value="ENSPMGG00000001276.1"/>
</dbReference>
<dbReference type="InterPro" id="IPR016187">
    <property type="entry name" value="CTDL_fold"/>
</dbReference>
<dbReference type="SUPFAM" id="SSF56436">
    <property type="entry name" value="C-type lectin-like"/>
    <property type="match status" value="1"/>
</dbReference>
<keyword evidence="3" id="KW-0732">Signal</keyword>
<evidence type="ECO:0000256" key="3">
    <source>
        <dbReference type="SAM" id="SignalP"/>
    </source>
</evidence>
<sequence length="195" mass="22908">MIHFLRLNAFLLFNHACKCFYKEPSVHHGKGQQVKTSLLANSGMLNSYCWSTCTRRYCRCEQQKISFFSDNYTSKGWLYFQGSVYLGSTTEQTWQESRQYCQKRGADLTIISSVQEQEFETLHLRQLGWIGLNHLEQEDVWKWVDGSLFWSDGEPNNEGNEHCGEIHPRVGLRNWNDLNCAKKRPFICEKMIVHK</sequence>
<dbReference type="STRING" id="409849.ENSPMGP00000001411"/>
<dbReference type="InterPro" id="IPR016186">
    <property type="entry name" value="C-type_lectin-like/link_sf"/>
</dbReference>
<evidence type="ECO:0000256" key="1">
    <source>
        <dbReference type="ARBA" id="ARBA00022734"/>
    </source>
</evidence>
<reference evidence="5" key="1">
    <citation type="submission" date="2025-08" db="UniProtKB">
        <authorList>
            <consortium name="Ensembl"/>
        </authorList>
    </citation>
    <scope>IDENTIFICATION</scope>
</reference>
<dbReference type="Gene3D" id="3.10.100.10">
    <property type="entry name" value="Mannose-Binding Protein A, subunit A"/>
    <property type="match status" value="1"/>
</dbReference>
<dbReference type="PANTHER" id="PTHR22803">
    <property type="entry name" value="MANNOSE, PHOSPHOLIPASE, LECTIN RECEPTOR RELATED"/>
    <property type="match status" value="1"/>
</dbReference>
<dbReference type="Proteomes" id="UP000261520">
    <property type="component" value="Unplaced"/>
</dbReference>
<organism evidence="5 6">
    <name type="scientific">Periophthalmus magnuspinnatus</name>
    <dbReference type="NCBI Taxonomy" id="409849"/>
    <lineage>
        <taxon>Eukaryota</taxon>
        <taxon>Metazoa</taxon>
        <taxon>Chordata</taxon>
        <taxon>Craniata</taxon>
        <taxon>Vertebrata</taxon>
        <taxon>Euteleostomi</taxon>
        <taxon>Actinopterygii</taxon>
        <taxon>Neopterygii</taxon>
        <taxon>Teleostei</taxon>
        <taxon>Neoteleostei</taxon>
        <taxon>Acanthomorphata</taxon>
        <taxon>Gobiaria</taxon>
        <taxon>Gobiiformes</taxon>
        <taxon>Gobioidei</taxon>
        <taxon>Gobiidae</taxon>
        <taxon>Oxudercinae</taxon>
        <taxon>Periophthalmus</taxon>
    </lineage>
</organism>
<feature type="domain" description="C-type lectin" evidence="4">
    <location>
        <begin position="80"/>
        <end position="189"/>
    </location>
</feature>
<proteinExistence type="predicted"/>
<dbReference type="Pfam" id="PF00059">
    <property type="entry name" value="Lectin_C"/>
    <property type="match status" value="1"/>
</dbReference>
<feature type="chain" id="PRO_5017183402" description="C-type lectin domain-containing protein" evidence="3">
    <location>
        <begin position="20"/>
        <end position="195"/>
    </location>
</feature>
<dbReference type="PROSITE" id="PS00615">
    <property type="entry name" value="C_TYPE_LECTIN_1"/>
    <property type="match status" value="1"/>
</dbReference>
<dbReference type="CDD" id="cd03590">
    <property type="entry name" value="CLECT_DC-SIGN_like"/>
    <property type="match status" value="1"/>
</dbReference>
<dbReference type="SMART" id="SM00034">
    <property type="entry name" value="CLECT"/>
    <property type="match status" value="1"/>
</dbReference>
<keyword evidence="2" id="KW-1015">Disulfide bond</keyword>
<dbReference type="InterPro" id="IPR018378">
    <property type="entry name" value="C-type_lectin_CS"/>
</dbReference>
<name>A0A3B3ZAG8_9GOBI</name>
<reference evidence="5" key="2">
    <citation type="submission" date="2025-09" db="UniProtKB">
        <authorList>
            <consortium name="Ensembl"/>
        </authorList>
    </citation>
    <scope>IDENTIFICATION</scope>
</reference>
<dbReference type="InterPro" id="IPR001304">
    <property type="entry name" value="C-type_lectin-like"/>
</dbReference>
<evidence type="ECO:0000313" key="6">
    <source>
        <dbReference type="Proteomes" id="UP000261520"/>
    </source>
</evidence>
<accession>A0A3B3ZAG8</accession>
<dbReference type="GO" id="GO:0030246">
    <property type="term" value="F:carbohydrate binding"/>
    <property type="evidence" value="ECO:0007669"/>
    <property type="project" value="UniProtKB-KW"/>
</dbReference>
<feature type="signal peptide" evidence="3">
    <location>
        <begin position="1"/>
        <end position="19"/>
    </location>
</feature>
<keyword evidence="1" id="KW-0430">Lectin</keyword>